<dbReference type="EMBL" id="APAU02000015">
    <property type="protein sequence ID" value="EUB62086.1"/>
    <property type="molecule type" value="Genomic_DNA"/>
</dbReference>
<sequence>MELNYLFIAVSEKHQFLTHYTIVLVLKSMNSQRRQPLGTVEAMWNIDKKPFFSNLLARCILWQKKKDKSQTCLNQKSIICFPFYTFTTLFNLCLVNEAKKLYHPRINLLNIPLIVIHFISSHFNVYHKTIILDPYWFSTVNLPAAVVTQLSRLINSELKTNQFSDWLWFKHKKFKKVQYICSDNNEILITPGIVMPNFPTFKLNASKRLFLFNFINIDMAINRDHFFNIANRLNLLMGMLAGMNNLVYELVELFNLMTEEFYIEDKYETFSLCRKIPYDTFILLALGNLIYLKAHTKY</sequence>
<comment type="caution">
    <text evidence="1">The sequence shown here is derived from an EMBL/GenBank/DDBJ whole genome shotgun (WGS) entry which is preliminary data.</text>
</comment>
<dbReference type="Proteomes" id="UP000019149">
    <property type="component" value="Unassembled WGS sequence"/>
</dbReference>
<dbReference type="KEGG" id="egl:EGR_03107"/>
<proteinExistence type="predicted"/>
<dbReference type="CTD" id="36338822"/>
<reference evidence="1 2" key="1">
    <citation type="journal article" date="2013" name="Nat. Genet.">
        <title>The genome of the hydatid tapeworm Echinococcus granulosus.</title>
        <authorList>
            <person name="Zheng H."/>
            <person name="Zhang W."/>
            <person name="Zhang L."/>
            <person name="Zhang Z."/>
            <person name="Li J."/>
            <person name="Lu G."/>
            <person name="Zhu Y."/>
            <person name="Wang Y."/>
            <person name="Huang Y."/>
            <person name="Liu J."/>
            <person name="Kang H."/>
            <person name="Chen J."/>
            <person name="Wang L."/>
            <person name="Chen A."/>
            <person name="Yu S."/>
            <person name="Gao Z."/>
            <person name="Jin L."/>
            <person name="Gu W."/>
            <person name="Wang Z."/>
            <person name="Zhao L."/>
            <person name="Shi B."/>
            <person name="Wen H."/>
            <person name="Lin R."/>
            <person name="Jones M.K."/>
            <person name="Brejova B."/>
            <person name="Vinar T."/>
            <person name="Zhao G."/>
            <person name="McManus D.P."/>
            <person name="Chen Z."/>
            <person name="Zhou Y."/>
            <person name="Wang S."/>
        </authorList>
    </citation>
    <scope>NUCLEOTIDE SEQUENCE [LARGE SCALE GENOMIC DNA]</scope>
</reference>
<dbReference type="RefSeq" id="XP_024353282.1">
    <property type="nucleotide sequence ID" value="XM_024492356.1"/>
</dbReference>
<evidence type="ECO:0000313" key="1">
    <source>
        <dbReference type="EMBL" id="EUB62086.1"/>
    </source>
</evidence>
<name>W6ULT0_ECHGR</name>
<dbReference type="AlphaFoldDB" id="W6ULT0"/>
<organism evidence="1 2">
    <name type="scientific">Echinococcus granulosus</name>
    <name type="common">Hydatid tapeworm</name>
    <dbReference type="NCBI Taxonomy" id="6210"/>
    <lineage>
        <taxon>Eukaryota</taxon>
        <taxon>Metazoa</taxon>
        <taxon>Spiralia</taxon>
        <taxon>Lophotrochozoa</taxon>
        <taxon>Platyhelminthes</taxon>
        <taxon>Cestoda</taxon>
        <taxon>Eucestoda</taxon>
        <taxon>Cyclophyllidea</taxon>
        <taxon>Taeniidae</taxon>
        <taxon>Echinococcus</taxon>
        <taxon>Echinococcus granulosus group</taxon>
    </lineage>
</organism>
<accession>W6ULT0</accession>
<evidence type="ECO:0000313" key="2">
    <source>
        <dbReference type="Proteomes" id="UP000019149"/>
    </source>
</evidence>
<dbReference type="GeneID" id="36338822"/>
<gene>
    <name evidence="1" type="ORF">EGR_03107</name>
</gene>
<keyword evidence="2" id="KW-1185">Reference proteome</keyword>
<protein>
    <submittedName>
        <fullName evidence="1">Uncharacterized protein</fullName>
    </submittedName>
</protein>